<name>A0A1F5ZJC9_9BACT</name>
<dbReference type="SUPFAM" id="SSF46955">
    <property type="entry name" value="Putative DNA-binding domain"/>
    <property type="match status" value="1"/>
</dbReference>
<reference evidence="2 3" key="1">
    <citation type="journal article" date="2016" name="Nat. Commun.">
        <title>Thousands of microbial genomes shed light on interconnected biogeochemical processes in an aquifer system.</title>
        <authorList>
            <person name="Anantharaman K."/>
            <person name="Brown C.T."/>
            <person name="Hug L.A."/>
            <person name="Sharon I."/>
            <person name="Castelle C.J."/>
            <person name="Probst A.J."/>
            <person name="Thomas B.C."/>
            <person name="Singh A."/>
            <person name="Wilkins M.J."/>
            <person name="Karaoz U."/>
            <person name="Brodie E.L."/>
            <person name="Williams K.H."/>
            <person name="Hubbard S.S."/>
            <person name="Banfield J.F."/>
        </authorList>
    </citation>
    <scope>NUCLEOTIDE SEQUENCE [LARGE SCALE GENOMIC DNA]</scope>
</reference>
<evidence type="ECO:0000313" key="3">
    <source>
        <dbReference type="Proteomes" id="UP000176923"/>
    </source>
</evidence>
<dbReference type="EMBL" id="MFJL01000044">
    <property type="protein sequence ID" value="OGG12596.1"/>
    <property type="molecule type" value="Genomic_DNA"/>
</dbReference>
<feature type="domain" description="Helix-turn-helix" evidence="1">
    <location>
        <begin position="5"/>
        <end position="54"/>
    </location>
</feature>
<gene>
    <name evidence="2" type="ORF">A3D77_04635</name>
</gene>
<dbReference type="Proteomes" id="UP000176923">
    <property type="component" value="Unassembled WGS sequence"/>
</dbReference>
<dbReference type="InterPro" id="IPR041657">
    <property type="entry name" value="HTH_17"/>
</dbReference>
<protein>
    <recommendedName>
        <fullName evidence="1">Helix-turn-helix domain-containing protein</fullName>
    </recommendedName>
</protein>
<comment type="caution">
    <text evidence="2">The sequence shown here is derived from an EMBL/GenBank/DDBJ whole genome shotgun (WGS) entry which is preliminary data.</text>
</comment>
<dbReference type="InterPro" id="IPR009061">
    <property type="entry name" value="DNA-bd_dom_put_sf"/>
</dbReference>
<dbReference type="Pfam" id="PF12728">
    <property type="entry name" value="HTH_17"/>
    <property type="match status" value="1"/>
</dbReference>
<dbReference type="InterPro" id="IPR010093">
    <property type="entry name" value="SinI_DNA-bd"/>
</dbReference>
<dbReference type="GO" id="GO:0003677">
    <property type="term" value="F:DNA binding"/>
    <property type="evidence" value="ECO:0007669"/>
    <property type="project" value="InterPro"/>
</dbReference>
<proteinExistence type="predicted"/>
<evidence type="ECO:0000259" key="1">
    <source>
        <dbReference type="Pfam" id="PF12728"/>
    </source>
</evidence>
<dbReference type="AlphaFoldDB" id="A0A1F5ZJC9"/>
<evidence type="ECO:0000313" key="2">
    <source>
        <dbReference type="EMBL" id="OGG12596.1"/>
    </source>
</evidence>
<dbReference type="STRING" id="1798382.A3D77_04635"/>
<sequence>MLDTFFTPKEVAKTLRLNLLTIYSYIRSGDLPTIRFGRYYRISNKDLHHFIKSKVVKIVPLL</sequence>
<dbReference type="NCBIfam" id="TIGR01764">
    <property type="entry name" value="excise"/>
    <property type="match status" value="1"/>
</dbReference>
<accession>A0A1F5ZJC9</accession>
<organism evidence="2 3">
    <name type="scientific">Candidatus Gottesmanbacteria bacterium RIFCSPHIGHO2_02_FULL_39_11</name>
    <dbReference type="NCBI Taxonomy" id="1798382"/>
    <lineage>
        <taxon>Bacteria</taxon>
        <taxon>Candidatus Gottesmaniibacteriota</taxon>
    </lineage>
</organism>